<protein>
    <recommendedName>
        <fullName evidence="5">RNA-binding protein</fullName>
    </recommendedName>
</protein>
<evidence type="ECO:0000313" key="4">
    <source>
        <dbReference type="Proteomes" id="UP000001918"/>
    </source>
</evidence>
<dbReference type="eggNOG" id="COG3688">
    <property type="taxonomic scope" value="Bacteria"/>
</dbReference>
<proteinExistence type="predicted"/>
<dbReference type="InterPro" id="IPR010298">
    <property type="entry name" value="YacP-like"/>
</dbReference>
<dbReference type="Pfam" id="PF05991">
    <property type="entry name" value="NYN_YacP"/>
    <property type="match status" value="1"/>
</dbReference>
<accession>D1A8X3</accession>
<dbReference type="EMBL" id="CP001738">
    <property type="protein sequence ID" value="ACY98611.1"/>
    <property type="molecule type" value="Genomic_DNA"/>
</dbReference>
<evidence type="ECO:0008006" key="5">
    <source>
        <dbReference type="Google" id="ProtNLM"/>
    </source>
</evidence>
<gene>
    <name evidence="3" type="ordered locus">Tcur_3069</name>
</gene>
<keyword evidence="1" id="KW-0175">Coiled coil</keyword>
<dbReference type="STRING" id="471852.Tcur_3069"/>
<keyword evidence="4" id="KW-1185">Reference proteome</keyword>
<organism evidence="3 4">
    <name type="scientific">Thermomonospora curvata (strain ATCC 19995 / DSM 43183 / JCM 3096 / KCTC 9072 / NBRC 15933 / NCIMB 10081 / Henssen B9)</name>
    <dbReference type="NCBI Taxonomy" id="471852"/>
    <lineage>
        <taxon>Bacteria</taxon>
        <taxon>Bacillati</taxon>
        <taxon>Actinomycetota</taxon>
        <taxon>Actinomycetes</taxon>
        <taxon>Streptosporangiales</taxon>
        <taxon>Thermomonosporaceae</taxon>
        <taxon>Thermomonospora</taxon>
    </lineage>
</organism>
<dbReference type="Proteomes" id="UP000001918">
    <property type="component" value="Chromosome"/>
</dbReference>
<evidence type="ECO:0000313" key="3">
    <source>
        <dbReference type="EMBL" id="ACY98611.1"/>
    </source>
</evidence>
<feature type="coiled-coil region" evidence="1">
    <location>
        <begin position="178"/>
        <end position="283"/>
    </location>
</feature>
<dbReference type="HOGENOM" id="CLU_044346_0_0_11"/>
<dbReference type="eggNOG" id="COG4942">
    <property type="taxonomic scope" value="Bacteria"/>
</dbReference>
<feature type="region of interest" description="Disordered" evidence="2">
    <location>
        <begin position="20"/>
        <end position="51"/>
    </location>
</feature>
<evidence type="ECO:0000256" key="1">
    <source>
        <dbReference type="SAM" id="Coils"/>
    </source>
</evidence>
<dbReference type="KEGG" id="tcu:Tcur_3069"/>
<reference evidence="3 4" key="1">
    <citation type="journal article" date="2011" name="Stand. Genomic Sci.">
        <title>Complete genome sequence of Thermomonospora curvata type strain (B9).</title>
        <authorList>
            <person name="Chertkov O."/>
            <person name="Sikorski J."/>
            <person name="Nolan M."/>
            <person name="Lapidus A."/>
            <person name="Lucas S."/>
            <person name="Del Rio T.G."/>
            <person name="Tice H."/>
            <person name="Cheng J.F."/>
            <person name="Goodwin L."/>
            <person name="Pitluck S."/>
            <person name="Liolios K."/>
            <person name="Ivanova N."/>
            <person name="Mavromatis K."/>
            <person name="Mikhailova N."/>
            <person name="Ovchinnikova G."/>
            <person name="Pati A."/>
            <person name="Chen A."/>
            <person name="Palaniappan K."/>
            <person name="Djao O.D."/>
            <person name="Land M."/>
            <person name="Hauser L."/>
            <person name="Chang Y.J."/>
            <person name="Jeffries C.D."/>
            <person name="Brettin T."/>
            <person name="Han C."/>
            <person name="Detter J.C."/>
            <person name="Rohde M."/>
            <person name="Goker M."/>
            <person name="Woyke T."/>
            <person name="Bristow J."/>
            <person name="Eisen J.A."/>
            <person name="Markowitz V."/>
            <person name="Hugenholtz P."/>
            <person name="Klenk H.P."/>
            <person name="Kyrpides N.C."/>
        </authorList>
    </citation>
    <scope>NUCLEOTIDE SEQUENCE [LARGE SCALE GENOMIC DNA]</scope>
    <source>
        <strain evidence="4">ATCC 19995 / DSM 43183 / JCM 3096 / KCTC 9072 / NBRC 15933 / NCIMB 10081 / Henssen B9</strain>
    </source>
</reference>
<dbReference type="RefSeq" id="WP_012853395.1">
    <property type="nucleotide sequence ID" value="NC_013510.1"/>
</dbReference>
<evidence type="ECO:0000256" key="2">
    <source>
        <dbReference type="SAM" id="MobiDB-lite"/>
    </source>
</evidence>
<dbReference type="AlphaFoldDB" id="D1A8X3"/>
<dbReference type="PANTHER" id="PTHR34547">
    <property type="entry name" value="YACP-LIKE NYN DOMAIN PROTEIN"/>
    <property type="match status" value="1"/>
</dbReference>
<dbReference type="OrthoDB" id="5145920at2"/>
<name>D1A8X3_THECD</name>
<dbReference type="PANTHER" id="PTHR34547:SF1">
    <property type="entry name" value="YACP-LIKE NYN DOMAIN PROTEIN"/>
    <property type="match status" value="1"/>
</dbReference>
<sequence>MRTLVRLRSADAWKVGKNPVCAPDRNREPGRSTIIDSGPETPEVSQRAPERLDGPLPEAVRQRVVEAAAELLGTLATEEIPASLRPFARWERRHRAKRAGRHIAPVLEQDPVFREKAAGPLRAAEPELVEAVASGTVPPAADPVTVAAVAYLLRPPGWPRLVETARRELERSASAAEDAAYERRIAALQRELAEARAGRAGELERLRAELRKAKAEISELRRKLHEERAAVKAARQRAESLAAELEQQRAAAREAGAAADKELRRLRSKLAQAEAAHESSRRAAREGRNVDDVRLRMLLDTLVDAALGVRRELALPSTIGRPADSVGSVEPELLAHRALPGRSLSDQDPKLLDRLLTLPQVHLIVDGYNVTKTGYGDLPLADQRNRLVSGLGGLAAQTGAEVTCVFDGAELDAPVKMAAPRGVRVCFSAPGQTADELIGELVRAEPPGRPVIVVSSDREVADAARRAEARPASAALLLRRLGRG</sequence>